<evidence type="ECO:0000313" key="4">
    <source>
        <dbReference type="EMBL" id="QWF69577.1"/>
    </source>
</evidence>
<keyword evidence="1" id="KW-0175">Coiled coil</keyword>
<dbReference type="EMBL" id="CP073754">
    <property type="protein sequence ID" value="QWF69577.1"/>
    <property type="molecule type" value="Genomic_DNA"/>
</dbReference>
<gene>
    <name evidence="4" type="ORF">KEF85_09305</name>
</gene>
<organism evidence="4 5">
    <name type="scientific">Methylomonas paludis</name>
    <dbReference type="NCBI Taxonomy" id="1173101"/>
    <lineage>
        <taxon>Bacteria</taxon>
        <taxon>Pseudomonadati</taxon>
        <taxon>Pseudomonadota</taxon>
        <taxon>Gammaproteobacteria</taxon>
        <taxon>Methylococcales</taxon>
        <taxon>Methylococcaceae</taxon>
        <taxon>Methylomonas</taxon>
    </lineage>
</organism>
<feature type="region of interest" description="Disordered" evidence="2">
    <location>
        <begin position="214"/>
        <end position="238"/>
    </location>
</feature>
<feature type="chain" id="PRO_5037033734" description="Chromosome segregation ATPase" evidence="3">
    <location>
        <begin position="25"/>
        <end position="238"/>
    </location>
</feature>
<dbReference type="AlphaFoldDB" id="A0A975MKQ0"/>
<accession>A0A975MKQ0</accession>
<keyword evidence="3" id="KW-0732">Signal</keyword>
<name>A0A975MKQ0_9GAMM</name>
<proteinExistence type="predicted"/>
<dbReference type="Proteomes" id="UP000676649">
    <property type="component" value="Chromosome"/>
</dbReference>
<evidence type="ECO:0000256" key="2">
    <source>
        <dbReference type="SAM" id="MobiDB-lite"/>
    </source>
</evidence>
<keyword evidence="5" id="KW-1185">Reference proteome</keyword>
<dbReference type="SUPFAM" id="SSF58100">
    <property type="entry name" value="Bacterial hemolysins"/>
    <property type="match status" value="1"/>
</dbReference>
<protein>
    <recommendedName>
        <fullName evidence="6">Chromosome segregation ATPase</fullName>
    </recommendedName>
</protein>
<sequence>MIFNHVCLRPVIWLLLLANTTAFAGEPKSGDGGAAIKKAQGLIRQLSQEKTALEAEKTALLADKNQLEDKLKALESTVKKLEPLQGEVERYKSGLESVKTSLESQLGQERQRQQALLQKHNDVVGKANSIFADNQLLVQAVKEREAWINQCSSRNQELRQLNQDLLARYKDKGLWQHVLELDSVTGIGKIEAESVAEEYRYKLQQLKITPFKAAEDKSAADAPAEQPVETPAAAEANP</sequence>
<dbReference type="KEGG" id="mpad:KEF85_09305"/>
<evidence type="ECO:0000256" key="3">
    <source>
        <dbReference type="SAM" id="SignalP"/>
    </source>
</evidence>
<evidence type="ECO:0000313" key="5">
    <source>
        <dbReference type="Proteomes" id="UP000676649"/>
    </source>
</evidence>
<reference evidence="4" key="1">
    <citation type="submission" date="2021-04" db="EMBL/GenBank/DDBJ databases">
        <title>Draft genome sequence data of methanotrophic Methylovulum sp. strain S1L and Methylomonas sp. strain S2AM isolated from boreal lake water columns.</title>
        <authorList>
            <person name="Rissanen A.J."/>
            <person name="Mangayil R."/>
            <person name="Svenning M.M."/>
            <person name="Khanongnuch R."/>
        </authorList>
    </citation>
    <scope>NUCLEOTIDE SEQUENCE</scope>
    <source>
        <strain evidence="4">S2AM</strain>
    </source>
</reference>
<evidence type="ECO:0008006" key="6">
    <source>
        <dbReference type="Google" id="ProtNLM"/>
    </source>
</evidence>
<feature type="signal peptide" evidence="3">
    <location>
        <begin position="1"/>
        <end position="24"/>
    </location>
</feature>
<evidence type="ECO:0000256" key="1">
    <source>
        <dbReference type="SAM" id="Coils"/>
    </source>
</evidence>
<feature type="coiled-coil region" evidence="1">
    <location>
        <begin position="36"/>
        <end position="84"/>
    </location>
</feature>
<dbReference type="RefSeq" id="WP_215579811.1">
    <property type="nucleotide sequence ID" value="NZ_CP073754.1"/>
</dbReference>